<evidence type="ECO:0000313" key="6">
    <source>
        <dbReference type="Proteomes" id="UP000005239"/>
    </source>
</evidence>
<reference evidence="6" key="1">
    <citation type="journal article" date="2008" name="Nat. Genet.">
        <title>The Pristionchus pacificus genome provides a unique perspective on nematode lifestyle and parasitism.</title>
        <authorList>
            <person name="Dieterich C."/>
            <person name="Clifton S.W."/>
            <person name="Schuster L.N."/>
            <person name="Chinwalla A."/>
            <person name="Delehaunty K."/>
            <person name="Dinkelacker I."/>
            <person name="Fulton L."/>
            <person name="Fulton R."/>
            <person name="Godfrey J."/>
            <person name="Minx P."/>
            <person name="Mitreva M."/>
            <person name="Roeseler W."/>
            <person name="Tian H."/>
            <person name="Witte H."/>
            <person name="Yang S.P."/>
            <person name="Wilson R.K."/>
            <person name="Sommer R.J."/>
        </authorList>
    </citation>
    <scope>NUCLEOTIDE SEQUENCE [LARGE SCALE GENOMIC DNA]</scope>
    <source>
        <strain evidence="6">PS312</strain>
    </source>
</reference>
<dbReference type="GO" id="GO:0007165">
    <property type="term" value="P:signal transduction"/>
    <property type="evidence" value="ECO:0000318"/>
    <property type="project" value="GO_Central"/>
</dbReference>
<evidence type="ECO:0000256" key="2">
    <source>
        <dbReference type="ARBA" id="ARBA00022741"/>
    </source>
</evidence>
<dbReference type="GO" id="GO:0004674">
    <property type="term" value="F:protein serine/threonine kinase activity"/>
    <property type="evidence" value="ECO:0000318"/>
    <property type="project" value="GO_Central"/>
</dbReference>
<dbReference type="InterPro" id="IPR011009">
    <property type="entry name" value="Kinase-like_dom_sf"/>
</dbReference>
<accession>A0A2A6BWU1</accession>
<dbReference type="Proteomes" id="UP000005239">
    <property type="component" value="Unassembled WGS sequence"/>
</dbReference>
<gene>
    <name evidence="5" type="primary">WBGene00090827</name>
</gene>
<dbReference type="GO" id="GO:0005524">
    <property type="term" value="F:ATP binding"/>
    <property type="evidence" value="ECO:0007669"/>
    <property type="project" value="UniProtKB-KW"/>
</dbReference>
<keyword evidence="1" id="KW-0808">Transferase</keyword>
<evidence type="ECO:0000256" key="4">
    <source>
        <dbReference type="ARBA" id="ARBA00022840"/>
    </source>
</evidence>
<accession>A0A8R1Y2X0</accession>
<proteinExistence type="predicted"/>
<dbReference type="Pfam" id="PF00069">
    <property type="entry name" value="Pkinase"/>
    <property type="match status" value="1"/>
</dbReference>
<sequence length="1291" mass="148174">MECDFSLLELFPEELLFEVIDRAPQAVHALKLTSKLLKDRVDRYVSSPRKRRLVEMLFIGHETASSTITLHVSIKRSDLFEMRLRQNGFDQSTITRYACDRNNTIYEMKLEADDAVNLEILTRLNVSMGGLPSMSPDSSRRTIGNVYLSSSSERHSLLFAILTKGLHIGTLSFEATALTDAHKKLCLNLRHTCNRYDSINEPSGTLIQQQATYGDWPSIVLAMFAVPRKLDKLILDNHPYSDFLSAESENALRKELPKLSKKVWLESRRKHRSEEKLMKLDENGYRVRTLRNAFEVKHLEWEPYQHRRVSKTLNASVDAYASNSRSINMVERLDVDQGVDNEENPAAVWIKVKIAKKWSPLFERRLILCGLGYPIVTRESMNRYKLKFKPSDDPELFAKMNVCMGGRPSTAERRLTIPTVSPSDYNDYRIGYLRKLVDGFNIGSFIVEYLQILTNYDVDVIRTIIDDCNVGTLFLKFHTNETSDPTRVLLDLASRVHSMRITQERIPGKRGDDWPKHMFGVRNLDWASIIPRMFAEERRLEKLEFASHYAAEFLSEEAQAALRASLPQLDKKLWFVSSRLPQGEASKYVENGFTQRPEPSAGWSFGTPIGIEMNRITLESAVATAEKCIADMRDISEYTKDFYTFMRDAMAQFCTGLNDRCIECAGKINIMEDLASALEPFVVPAVNEKQMQDNLERRKKEKEKVAKERYEIRKEAVKKWLEEKSSKSSKVESKSIENVLQELCEEYSKKKDNFEFSPEYVSEAMNKAVCDMERISNLTRHHYTAMANLQIQFYKDYDDLCIQAGLPSLSNEKMPDLEETMSMMMRNALCYSSAYFGHELDYIRSRCNTDIDLKAAFFSRVQPLVLPTLSQTWDPVSVKRADHTRYRKEEKEELVNRYYDHKEKFEKWIEELKAKRMEKNKEEHAVMIKDGLDHLKLFRDSIATAAQKSLMYLQGAYRDVHSSQLLTELAKGLGDALKAYELCAFGILEKICGRVSLELTLADADYWRIRGEASTQKMAPILIDGQFKQLKIASEQFSIRNLDRKCPTIDLSPFEREQIGRGGEATVFKCNLPGSLFGKPQDMVTVVCKKFECSDISKGTDEVLTLSKLNHPNVVEFIILIGGDNNLKLADFGISPPVHSYSMELLKGLKFSKGTPQYMSPEQFSGKEFYLGDRLKCDVWAYGICLWEMMSLQTPYGNVTEPAALMQLIGKKCWVSSVKGRLPMYVIEQRLPELREEIKQESAQDPEGYWPGECAKWAEVGRRWAEAEPSSAYGYSFLHFAHPPDDSDSKE</sequence>
<evidence type="ECO:0000256" key="1">
    <source>
        <dbReference type="ARBA" id="ARBA00022679"/>
    </source>
</evidence>
<dbReference type="InterPro" id="IPR000719">
    <property type="entry name" value="Prot_kinase_dom"/>
</dbReference>
<reference evidence="5" key="2">
    <citation type="submission" date="2022-06" db="UniProtKB">
        <authorList>
            <consortium name="EnsemblMetazoa"/>
        </authorList>
    </citation>
    <scope>IDENTIFICATION</scope>
    <source>
        <strain evidence="5">PS312</strain>
    </source>
</reference>
<organism evidence="5 6">
    <name type="scientific">Pristionchus pacificus</name>
    <name type="common">Parasitic nematode worm</name>
    <dbReference type="NCBI Taxonomy" id="54126"/>
    <lineage>
        <taxon>Eukaryota</taxon>
        <taxon>Metazoa</taxon>
        <taxon>Ecdysozoa</taxon>
        <taxon>Nematoda</taxon>
        <taxon>Chromadorea</taxon>
        <taxon>Rhabditida</taxon>
        <taxon>Rhabditina</taxon>
        <taxon>Diplogasteromorpha</taxon>
        <taxon>Diplogasteroidea</taxon>
        <taxon>Neodiplogasteridae</taxon>
        <taxon>Pristionchus</taxon>
    </lineage>
</organism>
<protein>
    <submittedName>
        <fullName evidence="5">Protein kinase domain-containing protein</fullName>
    </submittedName>
</protein>
<keyword evidence="3" id="KW-0418">Kinase</keyword>
<evidence type="ECO:0000313" key="5">
    <source>
        <dbReference type="EnsemblMetazoa" id="PPA01273.1"/>
    </source>
</evidence>
<dbReference type="EnsemblMetazoa" id="PPA01273.1">
    <property type="protein sequence ID" value="PPA01273.1"/>
    <property type="gene ID" value="WBGene00090827"/>
</dbReference>
<dbReference type="SUPFAM" id="SSF56112">
    <property type="entry name" value="Protein kinase-like (PK-like)"/>
    <property type="match status" value="1"/>
</dbReference>
<dbReference type="Gene3D" id="1.10.510.10">
    <property type="entry name" value="Transferase(Phosphotransferase) domain 1"/>
    <property type="match status" value="1"/>
</dbReference>
<dbReference type="InterPro" id="IPR051681">
    <property type="entry name" value="Ser/Thr_Kinases-Pseudokinases"/>
</dbReference>
<keyword evidence="6" id="KW-1185">Reference proteome</keyword>
<keyword evidence="2" id="KW-0547">Nucleotide-binding</keyword>
<dbReference type="PANTHER" id="PTHR44329:SF288">
    <property type="entry name" value="MITOGEN-ACTIVATED PROTEIN KINASE KINASE KINASE 20"/>
    <property type="match status" value="1"/>
</dbReference>
<keyword evidence="4" id="KW-0067">ATP-binding</keyword>
<dbReference type="PROSITE" id="PS50011">
    <property type="entry name" value="PROTEIN_KINASE_DOM"/>
    <property type="match status" value="1"/>
</dbReference>
<dbReference type="GO" id="GO:0005737">
    <property type="term" value="C:cytoplasm"/>
    <property type="evidence" value="ECO:0000318"/>
    <property type="project" value="GO_Central"/>
</dbReference>
<evidence type="ECO:0000256" key="3">
    <source>
        <dbReference type="ARBA" id="ARBA00022777"/>
    </source>
</evidence>
<dbReference type="PANTHER" id="PTHR44329">
    <property type="entry name" value="SERINE/THREONINE-PROTEIN KINASE TNNI3K-RELATED"/>
    <property type="match status" value="1"/>
</dbReference>
<name>A0A2A6BWU1_PRIPA</name>